<keyword evidence="2" id="KW-0238">DNA-binding</keyword>
<dbReference type="PROSITE" id="PS51253">
    <property type="entry name" value="HTH_CENPB"/>
    <property type="match status" value="1"/>
</dbReference>
<dbReference type="SUPFAM" id="SSF46689">
    <property type="entry name" value="Homeodomain-like"/>
    <property type="match status" value="2"/>
</dbReference>
<reference evidence="5" key="2">
    <citation type="submission" date="2015-02" db="UniProtKB">
        <authorList>
            <consortium name="EnsemblMetazoa"/>
        </authorList>
    </citation>
    <scope>IDENTIFICATION</scope>
</reference>
<dbReference type="SMART" id="SM00674">
    <property type="entry name" value="CENPB"/>
    <property type="match status" value="1"/>
</dbReference>
<name>T1IMM1_STRMM</name>
<organism evidence="5 6">
    <name type="scientific">Strigamia maritima</name>
    <name type="common">European centipede</name>
    <name type="synonym">Geophilus maritimus</name>
    <dbReference type="NCBI Taxonomy" id="126957"/>
    <lineage>
        <taxon>Eukaryota</taxon>
        <taxon>Metazoa</taxon>
        <taxon>Ecdysozoa</taxon>
        <taxon>Arthropoda</taxon>
        <taxon>Myriapoda</taxon>
        <taxon>Chilopoda</taxon>
        <taxon>Pleurostigmophora</taxon>
        <taxon>Geophilomorpha</taxon>
        <taxon>Linotaeniidae</taxon>
        <taxon>Strigamia</taxon>
    </lineage>
</organism>
<reference evidence="6" key="1">
    <citation type="submission" date="2011-05" db="EMBL/GenBank/DDBJ databases">
        <authorList>
            <person name="Richards S.R."/>
            <person name="Qu J."/>
            <person name="Jiang H."/>
            <person name="Jhangiani S.N."/>
            <person name="Agravi P."/>
            <person name="Goodspeed R."/>
            <person name="Gross S."/>
            <person name="Mandapat C."/>
            <person name="Jackson L."/>
            <person name="Mathew T."/>
            <person name="Pu L."/>
            <person name="Thornton R."/>
            <person name="Saada N."/>
            <person name="Wilczek-Boney K.B."/>
            <person name="Lee S."/>
            <person name="Kovar C."/>
            <person name="Wu Y."/>
            <person name="Scherer S.E."/>
            <person name="Worley K.C."/>
            <person name="Muzny D.M."/>
            <person name="Gibbs R."/>
        </authorList>
    </citation>
    <scope>NUCLEOTIDE SEQUENCE</scope>
    <source>
        <strain evidence="6">Brora</strain>
    </source>
</reference>
<dbReference type="EnsemblMetazoa" id="SMAR002230-RA">
    <property type="protein sequence ID" value="SMAR002230-PA"/>
    <property type="gene ID" value="SMAR002230"/>
</dbReference>
<dbReference type="OMA" id="MRAPPMD"/>
<dbReference type="PhylomeDB" id="T1IMM1"/>
<comment type="subcellular location">
    <subcellularLocation>
        <location evidence="1">Nucleus</location>
    </subcellularLocation>
</comment>
<dbReference type="GO" id="GO:0005634">
    <property type="term" value="C:nucleus"/>
    <property type="evidence" value="ECO:0007669"/>
    <property type="project" value="UniProtKB-SubCell"/>
</dbReference>
<dbReference type="EMBL" id="JH431071">
    <property type="status" value="NOT_ANNOTATED_CDS"/>
    <property type="molecule type" value="Genomic_DNA"/>
</dbReference>
<dbReference type="PANTHER" id="PTHR19303:SF74">
    <property type="entry name" value="POGO TRANSPOSABLE ELEMENT WITH KRAB DOMAIN"/>
    <property type="match status" value="1"/>
</dbReference>
<keyword evidence="6" id="KW-1185">Reference proteome</keyword>
<dbReference type="STRING" id="126957.T1IMM1"/>
<dbReference type="InterPro" id="IPR004875">
    <property type="entry name" value="DDE_SF_endonuclease_dom"/>
</dbReference>
<evidence type="ECO:0000256" key="2">
    <source>
        <dbReference type="ARBA" id="ARBA00023125"/>
    </source>
</evidence>
<dbReference type="InterPro" id="IPR018586">
    <property type="entry name" value="Brinker_DNA-bd"/>
</dbReference>
<evidence type="ECO:0000313" key="5">
    <source>
        <dbReference type="EnsemblMetazoa" id="SMAR002230-PA"/>
    </source>
</evidence>
<protein>
    <recommendedName>
        <fullName evidence="4">HTH CENPB-type domain-containing protein</fullName>
    </recommendedName>
</protein>
<dbReference type="InterPro" id="IPR050863">
    <property type="entry name" value="CenT-Element_Derived"/>
</dbReference>
<dbReference type="InterPro" id="IPR009057">
    <property type="entry name" value="Homeodomain-like_sf"/>
</dbReference>
<accession>T1IMM1</accession>
<dbReference type="Proteomes" id="UP000014500">
    <property type="component" value="Unassembled WGS sequence"/>
</dbReference>
<dbReference type="Pfam" id="PF03221">
    <property type="entry name" value="HTH_Tnp_Tc5"/>
    <property type="match status" value="1"/>
</dbReference>
<dbReference type="AlphaFoldDB" id="T1IMM1"/>
<sequence>MPRSFDLKFKLEVLNFAEENSGEAAARKFGVTPSTIRGWKRNKEEIIFTALYASDGAKKKRVQGAGRKLISAELESDLMEWILEKQRNHERVSRKMIRKIASDIFASYEDSRKETFKASPGWLSKFLKRNNLSLRHKLATKPQQNNLMEINEKIARFIHNTNQLRIKNTIKEHEIIALDETGVWFDMPGSWTFDKEDLKSDKLKYTASEQIYFTVVLSAKGDGTKLKPFVIFNQVLLGDQQYRVSGTKKLHATDSPNQKSSNVPGVGVGSSVNGWMNNELMIDLLDHVFHGLSSSKRVVVWDAYRYHISDSTKTYFDKYNALMAVIPAGLTKYVQASDACWKKPFKSLLDDCYNEWISGNEDKVYTEDGNVKLPSCSVVATWVKRAWDSLSTDFIANSFKVCGLTTSIDGSEDHLVDCLMSSHTCGAWAVLQNYRQNNCDVELSLVEDSDENERNEQNEVLIDSSDEESEGD</sequence>
<evidence type="ECO:0000256" key="3">
    <source>
        <dbReference type="SAM" id="MobiDB-lite"/>
    </source>
</evidence>
<dbReference type="InterPro" id="IPR006600">
    <property type="entry name" value="HTH_CenpB_DNA-bd_dom"/>
</dbReference>
<proteinExistence type="predicted"/>
<dbReference type="eggNOG" id="KOG3105">
    <property type="taxonomic scope" value="Eukaryota"/>
</dbReference>
<evidence type="ECO:0000256" key="1">
    <source>
        <dbReference type="ARBA" id="ARBA00004123"/>
    </source>
</evidence>
<dbReference type="Gene3D" id="1.10.10.60">
    <property type="entry name" value="Homeodomain-like"/>
    <property type="match status" value="2"/>
</dbReference>
<dbReference type="GO" id="GO:0003677">
    <property type="term" value="F:DNA binding"/>
    <property type="evidence" value="ECO:0007669"/>
    <property type="project" value="UniProtKB-KW"/>
</dbReference>
<dbReference type="Pfam" id="PF09607">
    <property type="entry name" value="BrkDBD"/>
    <property type="match status" value="1"/>
</dbReference>
<dbReference type="PANTHER" id="PTHR19303">
    <property type="entry name" value="TRANSPOSON"/>
    <property type="match status" value="1"/>
</dbReference>
<feature type="domain" description="HTH CENPB-type" evidence="4">
    <location>
        <begin position="62"/>
        <end position="136"/>
    </location>
</feature>
<dbReference type="HOGENOM" id="CLU_033137_3_0_1"/>
<feature type="region of interest" description="Disordered" evidence="3">
    <location>
        <begin position="447"/>
        <end position="472"/>
    </location>
</feature>
<evidence type="ECO:0000259" key="4">
    <source>
        <dbReference type="PROSITE" id="PS51253"/>
    </source>
</evidence>
<evidence type="ECO:0000313" key="6">
    <source>
        <dbReference type="Proteomes" id="UP000014500"/>
    </source>
</evidence>
<dbReference type="Pfam" id="PF03184">
    <property type="entry name" value="DDE_1"/>
    <property type="match status" value="1"/>
</dbReference>